<evidence type="ECO:0000256" key="2">
    <source>
        <dbReference type="SAM" id="SignalP"/>
    </source>
</evidence>
<evidence type="ECO:0000256" key="1">
    <source>
        <dbReference type="SAM" id="MobiDB-lite"/>
    </source>
</evidence>
<dbReference type="EMBL" id="QCYY01001785">
    <property type="protein sequence ID" value="ROT75325.1"/>
    <property type="molecule type" value="Genomic_DNA"/>
</dbReference>
<dbReference type="AlphaFoldDB" id="A0A3R7M7X5"/>
<evidence type="ECO:0000313" key="3">
    <source>
        <dbReference type="EMBL" id="ROT75325.1"/>
    </source>
</evidence>
<keyword evidence="4" id="KW-1185">Reference proteome</keyword>
<protein>
    <submittedName>
        <fullName evidence="3">Uncharacterized protein</fullName>
    </submittedName>
</protein>
<comment type="caution">
    <text evidence="3">The sequence shown here is derived from an EMBL/GenBank/DDBJ whole genome shotgun (WGS) entry which is preliminary data.</text>
</comment>
<accession>A0A3R7M7X5</accession>
<dbReference type="Proteomes" id="UP000283509">
    <property type="component" value="Unassembled WGS sequence"/>
</dbReference>
<feature type="region of interest" description="Disordered" evidence="1">
    <location>
        <begin position="193"/>
        <end position="290"/>
    </location>
</feature>
<proteinExistence type="predicted"/>
<feature type="compositionally biased region" description="Polar residues" evidence="1">
    <location>
        <begin position="269"/>
        <end position="278"/>
    </location>
</feature>
<feature type="region of interest" description="Disordered" evidence="1">
    <location>
        <begin position="30"/>
        <end position="56"/>
    </location>
</feature>
<reference evidence="3 4" key="1">
    <citation type="submission" date="2018-04" db="EMBL/GenBank/DDBJ databases">
        <authorList>
            <person name="Zhang X."/>
            <person name="Yuan J."/>
            <person name="Li F."/>
            <person name="Xiang J."/>
        </authorList>
    </citation>
    <scope>NUCLEOTIDE SEQUENCE [LARGE SCALE GENOMIC DNA]</scope>
    <source>
        <tissue evidence="3">Muscle</tissue>
    </source>
</reference>
<organism evidence="3 4">
    <name type="scientific">Penaeus vannamei</name>
    <name type="common">Whiteleg shrimp</name>
    <name type="synonym">Litopenaeus vannamei</name>
    <dbReference type="NCBI Taxonomy" id="6689"/>
    <lineage>
        <taxon>Eukaryota</taxon>
        <taxon>Metazoa</taxon>
        <taxon>Ecdysozoa</taxon>
        <taxon>Arthropoda</taxon>
        <taxon>Crustacea</taxon>
        <taxon>Multicrustacea</taxon>
        <taxon>Malacostraca</taxon>
        <taxon>Eumalacostraca</taxon>
        <taxon>Eucarida</taxon>
        <taxon>Decapoda</taxon>
        <taxon>Dendrobranchiata</taxon>
        <taxon>Penaeoidea</taxon>
        <taxon>Penaeidae</taxon>
        <taxon>Penaeus</taxon>
    </lineage>
</organism>
<feature type="compositionally biased region" description="Low complexity" evidence="1">
    <location>
        <begin position="251"/>
        <end position="268"/>
    </location>
</feature>
<name>A0A3R7M7X5_PENVA</name>
<reference evidence="3 4" key="2">
    <citation type="submission" date="2019-01" db="EMBL/GenBank/DDBJ databases">
        <title>The decoding of complex shrimp genome reveals the adaptation for benthos swimmer, frequently molting mechanism and breeding impact on genome.</title>
        <authorList>
            <person name="Sun Y."/>
            <person name="Gao Y."/>
            <person name="Yu Y."/>
        </authorList>
    </citation>
    <scope>NUCLEOTIDE SEQUENCE [LARGE SCALE GENOMIC DNA]</scope>
    <source>
        <tissue evidence="3">Muscle</tissue>
    </source>
</reference>
<sequence>MTFVCHTTASNLSSAALCLVSIVSLQLPSFSSPRSTPKIRHPSTQPTPRVPTLHNDYRRTSPYAGFTGPAVPNREPKAGIPVKWHCRRNSCPADGSPADRPPSRTALLTTPHRPAAHPPVTKISSLPAVKKTAHYPRSCPLTLLTLPSFPVYAFLSLPAQQKTSFNRTHTLVPAHSSPLSFHAVIAIRKAATPSAPASDKVSTGPRTQAPLPATQSQVKPRPPSPPATRSTGPRTQAPLPLNHSSASDKVSTGPPDASATTATPSGSTQPKVTPTPSYRNHPITAASGRTSLGNHSNVWDCWRPTYGCIVQARGRLLIRTPAHIRDKWSLPLVVSLTPDDELPSAAPHVSETIGVSHLVVSLKPEDGLPSVPSRVTVICYDSAVDIRVKPEDGLPSEILRASEASDASIRTFFFRAEAYRPLPHPRTRPRIPSTPTLDIRFFFVYVCFFLVPFADCLVPASVPSTVGTALMISD</sequence>
<evidence type="ECO:0000313" key="4">
    <source>
        <dbReference type="Proteomes" id="UP000283509"/>
    </source>
</evidence>
<gene>
    <name evidence="3" type="ORF">C7M84_006136</name>
</gene>
<keyword evidence="2" id="KW-0732">Signal</keyword>
<feature type="signal peptide" evidence="2">
    <location>
        <begin position="1"/>
        <end position="33"/>
    </location>
</feature>
<feature type="chain" id="PRO_5018762004" evidence="2">
    <location>
        <begin position="34"/>
        <end position="474"/>
    </location>
</feature>